<feature type="transmembrane region" description="Helical" evidence="1">
    <location>
        <begin position="44"/>
        <end position="63"/>
    </location>
</feature>
<dbReference type="EMBL" id="PISP01000001">
    <property type="protein sequence ID" value="PKD44616.1"/>
    <property type="molecule type" value="Genomic_DNA"/>
</dbReference>
<keyword evidence="1" id="KW-0472">Membrane</keyword>
<evidence type="ECO:0000313" key="2">
    <source>
        <dbReference type="EMBL" id="PKD44616.1"/>
    </source>
</evidence>
<gene>
    <name evidence="2" type="ORF">CWD77_03905</name>
</gene>
<evidence type="ECO:0000313" key="3">
    <source>
        <dbReference type="Proteomes" id="UP000233398"/>
    </source>
</evidence>
<keyword evidence="1" id="KW-0812">Transmembrane</keyword>
<organism evidence="2 3">
    <name type="scientific">Rhodohalobacter barkolensis</name>
    <dbReference type="NCBI Taxonomy" id="2053187"/>
    <lineage>
        <taxon>Bacteria</taxon>
        <taxon>Pseudomonadati</taxon>
        <taxon>Balneolota</taxon>
        <taxon>Balneolia</taxon>
        <taxon>Balneolales</taxon>
        <taxon>Balneolaceae</taxon>
        <taxon>Rhodohalobacter</taxon>
    </lineage>
</organism>
<keyword evidence="3" id="KW-1185">Reference proteome</keyword>
<evidence type="ECO:0000256" key="1">
    <source>
        <dbReference type="SAM" id="Phobius"/>
    </source>
</evidence>
<keyword evidence="1" id="KW-1133">Transmembrane helix</keyword>
<reference evidence="2 3" key="1">
    <citation type="submission" date="2017-11" db="EMBL/GenBank/DDBJ databases">
        <title>Rhodohalobacter 15182 sp. nov., isolated from a salt lake.</title>
        <authorList>
            <person name="Han S."/>
        </authorList>
    </citation>
    <scope>NUCLEOTIDE SEQUENCE [LARGE SCALE GENOMIC DNA]</scope>
    <source>
        <strain evidence="2 3">15182</strain>
    </source>
</reference>
<accession>A0A2N0VKA1</accession>
<feature type="transmembrane region" description="Helical" evidence="1">
    <location>
        <begin position="102"/>
        <end position="120"/>
    </location>
</feature>
<name>A0A2N0VKA1_9BACT</name>
<protein>
    <submittedName>
        <fullName evidence="2">Uncharacterized protein</fullName>
    </submittedName>
</protein>
<proteinExistence type="predicted"/>
<dbReference type="AlphaFoldDB" id="A0A2N0VKA1"/>
<dbReference type="RefSeq" id="WP_101071907.1">
    <property type="nucleotide sequence ID" value="NZ_PISP01000001.1"/>
</dbReference>
<dbReference type="OrthoDB" id="1524807at2"/>
<feature type="transmembrane region" description="Helical" evidence="1">
    <location>
        <begin position="12"/>
        <end position="32"/>
    </location>
</feature>
<comment type="caution">
    <text evidence="2">The sequence shown here is derived from an EMBL/GenBank/DDBJ whole genome shotgun (WGS) entry which is preliminary data.</text>
</comment>
<dbReference type="Proteomes" id="UP000233398">
    <property type="component" value="Unassembled WGS sequence"/>
</dbReference>
<feature type="transmembrane region" description="Helical" evidence="1">
    <location>
        <begin position="75"/>
        <end position="96"/>
    </location>
</feature>
<sequence length="151" mass="16779">MKKSIIGSLVGIAIVIALDTFARVVISIYMGLNYPMISYTEFSGIIWPILLTLIGGFTVFFGAMFSLTYGRSHRVITMLSFLTLTILLRYGQIYLLTGKESLFYPITTLVLSLGSILIAWQLTGNKKGTATSAAVEEESFNDTQQEYHETE</sequence>